<dbReference type="AlphaFoldDB" id="A0A5K7YF71"/>
<feature type="transmembrane region" description="Helical" evidence="8">
    <location>
        <begin position="97"/>
        <end position="114"/>
    </location>
</feature>
<feature type="transmembrane region" description="Helical" evidence="8">
    <location>
        <begin position="380"/>
        <end position="401"/>
    </location>
</feature>
<feature type="transmembrane region" description="Helical" evidence="8">
    <location>
        <begin position="121"/>
        <end position="137"/>
    </location>
</feature>
<keyword evidence="7 8" id="KW-0472">Membrane</keyword>
<feature type="transmembrane region" description="Helical" evidence="8">
    <location>
        <begin position="21"/>
        <end position="40"/>
    </location>
</feature>
<evidence type="ECO:0000256" key="6">
    <source>
        <dbReference type="ARBA" id="ARBA00022989"/>
    </source>
</evidence>
<feature type="transmembrane region" description="Helical" evidence="8">
    <location>
        <begin position="222"/>
        <end position="244"/>
    </location>
</feature>
<gene>
    <name evidence="10" type="ORF">DSCA_11530</name>
</gene>
<dbReference type="Pfam" id="PF02366">
    <property type="entry name" value="PMT"/>
    <property type="match status" value="1"/>
</dbReference>
<sequence>MDHTINAMEINAGKKENWVSLGYCLLIAALTLVILIMATVPPVSRDALTHHLAVPKLWLRNGGIYEIPSVPFSYYPMNLDLLYAIPLFFGNDIAPKYIHFSFALLTASLIFFYLRSRLKTSYGLLGALFFLSIPVIVKLSVTVYVDLGLIFFSTAALLSLLEWRKQGYQWKYLIFSAVSCGLALGTKYNGMVVFFLLTCSVPFIYLRRTGNDASNKSLANQFRALGFGSVFFLVSLMLFSPWLVKNAIQTNNPVFPLYNRWFQSFQHQPGEKNRQPDVTLDKKVRKSGKWGHFAIRKVIYGESFGQISLIPLRVFFEGQDDDPKYFDGRLNPFLLILPMLLLVPWLNKSGSHLADIKILSIFSFAYLIFVFFRVDMRIRWISPIVPPMVILSMFGLQRLHLFGSRAGQKWNRWFLKGALLSAIAGMLLINANYLYGLYQKIDPISYISGRVGRDQYITRFRPEYEIVKHINQKLPDDALVLCLFIGNRIYYYDRPIRSDKNVLKRAVHSSASIDQISDSLENMGITHLLMRYDLSESWIENEFDPQKRALLRLFLEKRAKQVKNYGGYGFFELIYNT</sequence>
<keyword evidence="3" id="KW-0328">Glycosyltransferase</keyword>
<keyword evidence="5 8" id="KW-0812">Transmembrane</keyword>
<dbReference type="GO" id="GO:0000030">
    <property type="term" value="F:mannosyltransferase activity"/>
    <property type="evidence" value="ECO:0007669"/>
    <property type="project" value="InterPro"/>
</dbReference>
<evidence type="ECO:0000256" key="7">
    <source>
        <dbReference type="ARBA" id="ARBA00023136"/>
    </source>
</evidence>
<dbReference type="GO" id="GO:0006493">
    <property type="term" value="P:protein O-linked glycosylation"/>
    <property type="evidence" value="ECO:0007669"/>
    <property type="project" value="InterPro"/>
</dbReference>
<dbReference type="EMBL" id="AP021874">
    <property type="protein sequence ID" value="BBO67223.1"/>
    <property type="molecule type" value="Genomic_DNA"/>
</dbReference>
<evidence type="ECO:0000256" key="3">
    <source>
        <dbReference type="ARBA" id="ARBA00022676"/>
    </source>
</evidence>
<dbReference type="RefSeq" id="WP_155315509.1">
    <property type="nucleotide sequence ID" value="NZ_AP021874.1"/>
</dbReference>
<evidence type="ECO:0000313" key="11">
    <source>
        <dbReference type="Proteomes" id="UP000427906"/>
    </source>
</evidence>
<feature type="transmembrane region" description="Helical" evidence="8">
    <location>
        <begin position="191"/>
        <end position="210"/>
    </location>
</feature>
<feature type="transmembrane region" description="Helical" evidence="8">
    <location>
        <begin position="358"/>
        <end position="374"/>
    </location>
</feature>
<dbReference type="InterPro" id="IPR003342">
    <property type="entry name" value="ArnT-like_N"/>
</dbReference>
<comment type="subcellular location">
    <subcellularLocation>
        <location evidence="1">Cell membrane</location>
        <topology evidence="1">Multi-pass membrane protein</topology>
    </subcellularLocation>
</comment>
<keyword evidence="4" id="KW-0808">Transferase</keyword>
<dbReference type="GO" id="GO:0005886">
    <property type="term" value="C:plasma membrane"/>
    <property type="evidence" value="ECO:0007669"/>
    <property type="project" value="UniProtKB-SubCell"/>
</dbReference>
<dbReference type="Proteomes" id="UP000427906">
    <property type="component" value="Chromosome"/>
</dbReference>
<organism evidence="10 11">
    <name type="scientific">Desulfosarcina alkanivorans</name>
    <dbReference type="NCBI Taxonomy" id="571177"/>
    <lineage>
        <taxon>Bacteria</taxon>
        <taxon>Pseudomonadati</taxon>
        <taxon>Thermodesulfobacteriota</taxon>
        <taxon>Desulfobacteria</taxon>
        <taxon>Desulfobacterales</taxon>
        <taxon>Desulfosarcinaceae</taxon>
        <taxon>Desulfosarcina</taxon>
    </lineage>
</organism>
<dbReference type="GO" id="GO:0009103">
    <property type="term" value="P:lipopolysaccharide biosynthetic process"/>
    <property type="evidence" value="ECO:0007669"/>
    <property type="project" value="UniProtKB-ARBA"/>
</dbReference>
<dbReference type="PANTHER" id="PTHR33908:SF11">
    <property type="entry name" value="MEMBRANE PROTEIN"/>
    <property type="match status" value="1"/>
</dbReference>
<dbReference type="OrthoDB" id="9785476at2"/>
<dbReference type="KEGG" id="dalk:DSCA_11530"/>
<feature type="transmembrane region" description="Helical" evidence="8">
    <location>
        <begin position="330"/>
        <end position="346"/>
    </location>
</feature>
<reference evidence="10 11" key="1">
    <citation type="submission" date="2019-11" db="EMBL/GenBank/DDBJ databases">
        <title>Comparative genomics of hydrocarbon-degrading Desulfosarcina strains.</title>
        <authorList>
            <person name="Watanabe M."/>
            <person name="Kojima H."/>
            <person name="Fukui M."/>
        </authorList>
    </citation>
    <scope>NUCLEOTIDE SEQUENCE [LARGE SCALE GENOMIC DNA]</scope>
    <source>
        <strain evidence="10 11">PL12</strain>
    </source>
</reference>
<evidence type="ECO:0000256" key="8">
    <source>
        <dbReference type="SAM" id="Phobius"/>
    </source>
</evidence>
<dbReference type="GO" id="GO:0016763">
    <property type="term" value="F:pentosyltransferase activity"/>
    <property type="evidence" value="ECO:0007669"/>
    <property type="project" value="TreeGrafter"/>
</dbReference>
<feature type="domain" description="ArnT-like N-terminal" evidence="9">
    <location>
        <begin position="91"/>
        <end position="217"/>
    </location>
</feature>
<dbReference type="InterPro" id="IPR050297">
    <property type="entry name" value="LipidA_mod_glycosyltrf_83"/>
</dbReference>
<evidence type="ECO:0000259" key="9">
    <source>
        <dbReference type="Pfam" id="PF02366"/>
    </source>
</evidence>
<accession>A0A5K7YF71</accession>
<keyword evidence="2" id="KW-1003">Cell membrane</keyword>
<name>A0A5K7YF71_9BACT</name>
<protein>
    <recommendedName>
        <fullName evidence="9">ArnT-like N-terminal domain-containing protein</fullName>
    </recommendedName>
</protein>
<evidence type="ECO:0000313" key="10">
    <source>
        <dbReference type="EMBL" id="BBO67223.1"/>
    </source>
</evidence>
<keyword evidence="6 8" id="KW-1133">Transmembrane helix</keyword>
<evidence type="ECO:0000256" key="1">
    <source>
        <dbReference type="ARBA" id="ARBA00004651"/>
    </source>
</evidence>
<evidence type="ECO:0000256" key="2">
    <source>
        <dbReference type="ARBA" id="ARBA00022475"/>
    </source>
</evidence>
<evidence type="ECO:0000256" key="4">
    <source>
        <dbReference type="ARBA" id="ARBA00022679"/>
    </source>
</evidence>
<dbReference type="PANTHER" id="PTHR33908">
    <property type="entry name" value="MANNOSYLTRANSFERASE YKCB-RELATED"/>
    <property type="match status" value="1"/>
</dbReference>
<feature type="transmembrane region" description="Helical" evidence="8">
    <location>
        <begin position="413"/>
        <end position="435"/>
    </location>
</feature>
<feature type="transmembrane region" description="Helical" evidence="8">
    <location>
        <begin position="143"/>
        <end position="161"/>
    </location>
</feature>
<proteinExistence type="predicted"/>
<evidence type="ECO:0000256" key="5">
    <source>
        <dbReference type="ARBA" id="ARBA00022692"/>
    </source>
</evidence>
<keyword evidence="11" id="KW-1185">Reference proteome</keyword>